<feature type="compositionally biased region" description="Low complexity" evidence="2">
    <location>
        <begin position="140"/>
        <end position="156"/>
    </location>
</feature>
<gene>
    <name evidence="3" type="ORF">HG535_0D02830</name>
</gene>
<dbReference type="KEGG" id="zmk:HG535_0D02830"/>
<reference evidence="3 4" key="1">
    <citation type="submission" date="2020-07" db="EMBL/GenBank/DDBJ databases">
        <title>The yeast mating-type switching endonuclease HO is a domesticated member of an unorthodox homing genetic element family.</title>
        <authorList>
            <person name="Coughlan A.Y."/>
            <person name="Lombardi L."/>
            <person name="Braun-Galleani S."/>
            <person name="Martos A.R."/>
            <person name="Galeote V."/>
            <person name="Bigey F."/>
            <person name="Dequin S."/>
            <person name="Byrne K.P."/>
            <person name="Wolfe K.H."/>
        </authorList>
    </citation>
    <scope>NUCLEOTIDE SEQUENCE [LARGE SCALE GENOMIC DNA]</scope>
    <source>
        <strain evidence="3 4">NRRL Y-6702</strain>
    </source>
</reference>
<feature type="region of interest" description="Disordered" evidence="2">
    <location>
        <begin position="32"/>
        <end position="60"/>
    </location>
</feature>
<dbReference type="Proteomes" id="UP000509704">
    <property type="component" value="Chromosome 4"/>
</dbReference>
<evidence type="ECO:0000313" key="3">
    <source>
        <dbReference type="EMBL" id="QLG72575.1"/>
    </source>
</evidence>
<feature type="compositionally biased region" description="Basic and acidic residues" evidence="2">
    <location>
        <begin position="41"/>
        <end position="60"/>
    </location>
</feature>
<keyword evidence="4" id="KW-1185">Reference proteome</keyword>
<evidence type="ECO:0000256" key="1">
    <source>
        <dbReference type="SAM" id="Coils"/>
    </source>
</evidence>
<evidence type="ECO:0000256" key="2">
    <source>
        <dbReference type="SAM" id="MobiDB-lite"/>
    </source>
</evidence>
<sequence>MNIRNSSDAQSRLIPNHQRIISSKQWIIEDKNSKNQVMTKSDGKRTTATTKSDRKSSKELETAKLQMEYNSVKQENDKLKNVIGKLKQEIDIYTNLLNHTNGACPGTKSKGRSGKYQDNAMMKSLLINTPKRRKKSEVSTTAPAAMRAPTPAPAHASGTKHARQATPKAASAPEPTDIKSTATTPALGATFASASVPGSASVSASGSASVSASPSTPTTSQTSDDMVSPDDLMLMNTLTDVLNHMK</sequence>
<dbReference type="EMBL" id="CP058607">
    <property type="protein sequence ID" value="QLG72575.1"/>
    <property type="molecule type" value="Genomic_DNA"/>
</dbReference>
<feature type="compositionally biased region" description="Low complexity" evidence="2">
    <location>
        <begin position="196"/>
        <end position="220"/>
    </location>
</feature>
<proteinExistence type="predicted"/>
<dbReference type="AlphaFoldDB" id="A0A7H9B1P1"/>
<feature type="region of interest" description="Disordered" evidence="2">
    <location>
        <begin position="126"/>
        <end position="181"/>
    </location>
</feature>
<dbReference type="RefSeq" id="XP_037144303.1">
    <property type="nucleotide sequence ID" value="XM_037288408.1"/>
</dbReference>
<accession>A0A7H9B1P1</accession>
<dbReference type="OrthoDB" id="4036426at2759"/>
<name>A0A7H9B1P1_ZYGMR</name>
<keyword evidence="1" id="KW-0175">Coiled coil</keyword>
<protein>
    <submittedName>
        <fullName evidence="3">Uncharacterized protein</fullName>
    </submittedName>
</protein>
<feature type="coiled-coil region" evidence="1">
    <location>
        <begin position="62"/>
        <end position="96"/>
    </location>
</feature>
<dbReference type="GeneID" id="59236299"/>
<evidence type="ECO:0000313" key="4">
    <source>
        <dbReference type="Proteomes" id="UP000509704"/>
    </source>
</evidence>
<feature type="region of interest" description="Disordered" evidence="2">
    <location>
        <begin position="196"/>
        <end position="229"/>
    </location>
</feature>
<organism evidence="3 4">
    <name type="scientific">Zygotorulaspora mrakii</name>
    <name type="common">Zygosaccharomyces mrakii</name>
    <dbReference type="NCBI Taxonomy" id="42260"/>
    <lineage>
        <taxon>Eukaryota</taxon>
        <taxon>Fungi</taxon>
        <taxon>Dikarya</taxon>
        <taxon>Ascomycota</taxon>
        <taxon>Saccharomycotina</taxon>
        <taxon>Saccharomycetes</taxon>
        <taxon>Saccharomycetales</taxon>
        <taxon>Saccharomycetaceae</taxon>
        <taxon>Zygotorulaspora</taxon>
    </lineage>
</organism>